<dbReference type="Proteomes" id="UP000251853">
    <property type="component" value="Unassembled WGS sequence"/>
</dbReference>
<evidence type="ECO:0000313" key="3">
    <source>
        <dbReference type="Proteomes" id="UP000095512"/>
    </source>
</evidence>
<dbReference type="RefSeq" id="WP_022202757.1">
    <property type="nucleotide sequence ID" value="NZ_CATYWZ010000065.1"/>
</dbReference>
<organism evidence="1 3">
    <name type="scientific">Enterocloster clostridioformis</name>
    <dbReference type="NCBI Taxonomy" id="1531"/>
    <lineage>
        <taxon>Bacteria</taxon>
        <taxon>Bacillati</taxon>
        <taxon>Bacillota</taxon>
        <taxon>Clostridia</taxon>
        <taxon>Lachnospirales</taxon>
        <taxon>Lachnospiraceae</taxon>
        <taxon>Enterocloster</taxon>
    </lineage>
</organism>
<dbReference type="Proteomes" id="UP000095512">
    <property type="component" value="Unassembled WGS sequence"/>
</dbReference>
<evidence type="ECO:0000313" key="2">
    <source>
        <dbReference type="EMBL" id="SQB10645.1"/>
    </source>
</evidence>
<evidence type="ECO:0000313" key="1">
    <source>
        <dbReference type="EMBL" id="CUO92517.1"/>
    </source>
</evidence>
<protein>
    <submittedName>
        <fullName evidence="1">Uncharacterized protein</fullName>
    </submittedName>
</protein>
<dbReference type="AlphaFoldDB" id="A0A174J3V5"/>
<proteinExistence type="predicted"/>
<gene>
    <name evidence="1" type="ORF">ERS852480_02243</name>
    <name evidence="2" type="ORF">NCTC11224_01972</name>
</gene>
<sequence length="258" mass="29507">MKREDGRKLLHAFFGNSREMAGEQRVMMKQMAAPTRERSLYSMMEHLLSLDDSVWHLYAWSRDPLEGKFTREQKLAYGSRAAECGRNEAELLKKGANVWDIAARMGLKVSTPQVPVGGGHVIFAQYREPDSVTIYMDSARRAQELIRRERLEGLLGKQAVEDVLLAHELFHVTEYRKKDTIYTRTEKVELWRKPFSNRSRMICLGEIGGMEFARRLTGIPYTPYVLDVLLMYGYDKEAATALYEEIAAFAGDGKGKEG</sequence>
<dbReference type="EMBL" id="UAVW01000006">
    <property type="protein sequence ID" value="SQB10645.1"/>
    <property type="molecule type" value="Genomic_DNA"/>
</dbReference>
<reference evidence="1 3" key="1">
    <citation type="submission" date="2015-09" db="EMBL/GenBank/DDBJ databases">
        <authorList>
            <consortium name="Pathogen Informatics"/>
        </authorList>
    </citation>
    <scope>NUCLEOTIDE SEQUENCE [LARGE SCALE GENOMIC DNA]</scope>
    <source>
        <strain evidence="1 3">2789STDY5834865</strain>
    </source>
</reference>
<reference evidence="2 4" key="2">
    <citation type="submission" date="2018-06" db="EMBL/GenBank/DDBJ databases">
        <authorList>
            <consortium name="Pathogen Informatics"/>
            <person name="Doyle S."/>
        </authorList>
    </citation>
    <scope>NUCLEOTIDE SEQUENCE [LARGE SCALE GENOMIC DNA]</scope>
    <source>
        <strain evidence="2 4">NCTC11224</strain>
    </source>
</reference>
<dbReference type="EMBL" id="CZAB01000016">
    <property type="protein sequence ID" value="CUO92517.1"/>
    <property type="molecule type" value="Genomic_DNA"/>
</dbReference>
<evidence type="ECO:0000313" key="4">
    <source>
        <dbReference type="Proteomes" id="UP000251853"/>
    </source>
</evidence>
<keyword evidence="4" id="KW-1185">Reference proteome</keyword>
<accession>A0A174J3V5</accession>
<name>A0A174J3V5_9FIRM</name>